<evidence type="ECO:0000313" key="9">
    <source>
        <dbReference type="EMBL" id="KAK2158936.1"/>
    </source>
</evidence>
<dbReference type="InterPro" id="IPR049625">
    <property type="entry name" value="Glyco_transf_61_cat"/>
</dbReference>
<dbReference type="PANTHER" id="PTHR20961:SF38">
    <property type="entry name" value="PROTEIN O-LINKED-MANNOSE BETA-1,4-N-ACETYLGLUCOSAMINYLTRANSFERASE 2"/>
    <property type="match status" value="1"/>
</dbReference>
<dbReference type="AlphaFoldDB" id="A0AAD9N8H7"/>
<keyword evidence="7" id="KW-0325">Glycoprotein</keyword>
<keyword evidence="6" id="KW-0472">Membrane</keyword>
<evidence type="ECO:0000256" key="1">
    <source>
        <dbReference type="ARBA" id="ARBA00004167"/>
    </source>
</evidence>
<organism evidence="9 10">
    <name type="scientific">Paralvinella palmiformis</name>
    <dbReference type="NCBI Taxonomy" id="53620"/>
    <lineage>
        <taxon>Eukaryota</taxon>
        <taxon>Metazoa</taxon>
        <taxon>Spiralia</taxon>
        <taxon>Lophotrochozoa</taxon>
        <taxon>Annelida</taxon>
        <taxon>Polychaeta</taxon>
        <taxon>Sedentaria</taxon>
        <taxon>Canalipalpata</taxon>
        <taxon>Terebellida</taxon>
        <taxon>Terebelliformia</taxon>
        <taxon>Alvinellidae</taxon>
        <taxon>Paralvinella</taxon>
    </lineage>
</organism>
<evidence type="ECO:0000256" key="6">
    <source>
        <dbReference type="ARBA" id="ARBA00023136"/>
    </source>
</evidence>
<evidence type="ECO:0000256" key="4">
    <source>
        <dbReference type="ARBA" id="ARBA00022692"/>
    </source>
</evidence>
<dbReference type="PANTHER" id="PTHR20961">
    <property type="entry name" value="GLYCOSYLTRANSFERASE"/>
    <property type="match status" value="1"/>
</dbReference>
<keyword evidence="5" id="KW-1133">Transmembrane helix</keyword>
<dbReference type="InterPro" id="IPR007657">
    <property type="entry name" value="Glycosyltransferase_61"/>
</dbReference>
<dbReference type="GO" id="GO:0005783">
    <property type="term" value="C:endoplasmic reticulum"/>
    <property type="evidence" value="ECO:0007669"/>
    <property type="project" value="TreeGrafter"/>
</dbReference>
<accession>A0AAD9N8H7</accession>
<gene>
    <name evidence="9" type="ORF">LSH36_161g02013</name>
</gene>
<evidence type="ECO:0000256" key="2">
    <source>
        <dbReference type="ARBA" id="ARBA00022676"/>
    </source>
</evidence>
<protein>
    <recommendedName>
        <fullName evidence="8">Glycosyltransferase 61 catalytic domain-containing protein</fullName>
    </recommendedName>
</protein>
<keyword evidence="3" id="KW-0808">Transferase</keyword>
<evidence type="ECO:0000259" key="8">
    <source>
        <dbReference type="Pfam" id="PF04577"/>
    </source>
</evidence>
<feature type="domain" description="Glycosyltransferase 61 catalytic" evidence="8">
    <location>
        <begin position="191"/>
        <end position="361"/>
    </location>
</feature>
<keyword evidence="4" id="KW-0812">Transmembrane</keyword>
<keyword evidence="2" id="KW-0328">Glycosyltransferase</keyword>
<proteinExistence type="predicted"/>
<dbReference type="Pfam" id="PF04577">
    <property type="entry name" value="Glyco_transf_61"/>
    <property type="match status" value="1"/>
</dbReference>
<dbReference type="EMBL" id="JAODUP010000161">
    <property type="protein sequence ID" value="KAK2158936.1"/>
    <property type="molecule type" value="Genomic_DNA"/>
</dbReference>
<evidence type="ECO:0000256" key="7">
    <source>
        <dbReference type="ARBA" id="ARBA00023180"/>
    </source>
</evidence>
<keyword evidence="10" id="KW-1185">Reference proteome</keyword>
<evidence type="ECO:0000256" key="5">
    <source>
        <dbReference type="ARBA" id="ARBA00022989"/>
    </source>
</evidence>
<evidence type="ECO:0000256" key="3">
    <source>
        <dbReference type="ARBA" id="ARBA00022679"/>
    </source>
</evidence>
<dbReference type="Proteomes" id="UP001208570">
    <property type="component" value="Unassembled WGS sequence"/>
</dbReference>
<comment type="subcellular location">
    <subcellularLocation>
        <location evidence="1">Membrane</location>
        <topology evidence="1">Single-pass membrane protein</topology>
    </subcellularLocation>
</comment>
<comment type="caution">
    <text evidence="9">The sequence shown here is derived from an EMBL/GenBank/DDBJ whole genome shotgun (WGS) entry which is preliminary data.</text>
</comment>
<dbReference type="GO" id="GO:0035269">
    <property type="term" value="P:protein O-linked glycosylation via mannose"/>
    <property type="evidence" value="ECO:0007669"/>
    <property type="project" value="TreeGrafter"/>
</dbReference>
<sequence length="423" mass="48836">MRNQIIKDIPLSKNQSIRCEPSKVEVADAHSSDYFKILQRFRKIRTVFIKDSMDNISDYLIPKYYDYMSNDCQMLEDRSLGGGHYGKKRYGSECRELWNETWPGHKLSKVAIQMDLANIAENEMDRNLILTFIHLIPQAVSFQNGDVFYGSLKISPQRCNRNLSKLCPKLPTTIQTYEEVFTISQFWGSEFYHGTLEDLPRIAPYLTFLQKHRHIRIHVAAEMKYLNLLGIDDSRLINGSVIKADILYMPPGGPCGNSRFFPTQILASTIANEKNHISSNKRDVIVLINRSKKRWFKNHKDILKMLKTHASNLNLKVEVFDDNPLPHIDKTVEMFHRALIVIAPHGAGEVNLIFSQPGTLLIEGLCYDSNNKSNLCYRNMAQSLGQQYYGLIYPHQCMEITANQIEIPFLEFLRNLFHYTPPS</sequence>
<dbReference type="GO" id="GO:0097363">
    <property type="term" value="F:protein O-acetylglucosaminyltransferase activity"/>
    <property type="evidence" value="ECO:0007669"/>
    <property type="project" value="TreeGrafter"/>
</dbReference>
<name>A0AAD9N8H7_9ANNE</name>
<reference evidence="9" key="1">
    <citation type="journal article" date="2023" name="Mol. Biol. Evol.">
        <title>Third-Generation Sequencing Reveals the Adaptive Role of the Epigenome in Three Deep-Sea Polychaetes.</title>
        <authorList>
            <person name="Perez M."/>
            <person name="Aroh O."/>
            <person name="Sun Y."/>
            <person name="Lan Y."/>
            <person name="Juniper S.K."/>
            <person name="Young C.R."/>
            <person name="Angers B."/>
            <person name="Qian P.Y."/>
        </authorList>
    </citation>
    <scope>NUCLEOTIDE SEQUENCE</scope>
    <source>
        <strain evidence="9">P08H-3</strain>
    </source>
</reference>
<evidence type="ECO:0000313" key="10">
    <source>
        <dbReference type="Proteomes" id="UP001208570"/>
    </source>
</evidence>
<dbReference type="GO" id="GO:0016020">
    <property type="term" value="C:membrane"/>
    <property type="evidence" value="ECO:0007669"/>
    <property type="project" value="UniProtKB-SubCell"/>
</dbReference>